<keyword evidence="1" id="KW-0732">Signal</keyword>
<proteinExistence type="predicted"/>
<keyword evidence="3" id="KW-1185">Reference proteome</keyword>
<name>A0A4Y2SA60_ARAVE</name>
<comment type="caution">
    <text evidence="2">The sequence shown here is derived from an EMBL/GenBank/DDBJ whole genome shotgun (WGS) entry which is preliminary data.</text>
</comment>
<evidence type="ECO:0000313" key="3">
    <source>
        <dbReference type="Proteomes" id="UP000499080"/>
    </source>
</evidence>
<organism evidence="2 3">
    <name type="scientific">Araneus ventricosus</name>
    <name type="common">Orbweaver spider</name>
    <name type="synonym">Epeira ventricosa</name>
    <dbReference type="NCBI Taxonomy" id="182803"/>
    <lineage>
        <taxon>Eukaryota</taxon>
        <taxon>Metazoa</taxon>
        <taxon>Ecdysozoa</taxon>
        <taxon>Arthropoda</taxon>
        <taxon>Chelicerata</taxon>
        <taxon>Arachnida</taxon>
        <taxon>Araneae</taxon>
        <taxon>Araneomorphae</taxon>
        <taxon>Entelegynae</taxon>
        <taxon>Araneoidea</taxon>
        <taxon>Araneidae</taxon>
        <taxon>Araneus</taxon>
    </lineage>
</organism>
<protein>
    <recommendedName>
        <fullName evidence="4">TIL domain-containing protein</fullName>
    </recommendedName>
</protein>
<feature type="signal peptide" evidence="1">
    <location>
        <begin position="1"/>
        <end position="22"/>
    </location>
</feature>
<accession>A0A4Y2SA60</accession>
<sequence>MDKPFLFSIAVVFCVDICIISAKEVGRNDVITPKTEITNHIPVDTAVNKEFHLNASGLKAARADECKCKNGRCMRVCDVEKTTPCEDQRKVCVCNPEFAKTSDDECECNQIFYIFHFTGSKFT</sequence>
<gene>
    <name evidence="2" type="ORF">AVEN_222239_1</name>
</gene>
<dbReference type="AlphaFoldDB" id="A0A4Y2SA60"/>
<dbReference type="Proteomes" id="UP000499080">
    <property type="component" value="Unassembled WGS sequence"/>
</dbReference>
<evidence type="ECO:0008006" key="4">
    <source>
        <dbReference type="Google" id="ProtNLM"/>
    </source>
</evidence>
<evidence type="ECO:0000256" key="1">
    <source>
        <dbReference type="SAM" id="SignalP"/>
    </source>
</evidence>
<feature type="chain" id="PRO_5021234457" description="TIL domain-containing protein" evidence="1">
    <location>
        <begin position="23"/>
        <end position="123"/>
    </location>
</feature>
<dbReference type="EMBL" id="BGPR01020626">
    <property type="protein sequence ID" value="GBN85114.1"/>
    <property type="molecule type" value="Genomic_DNA"/>
</dbReference>
<evidence type="ECO:0000313" key="2">
    <source>
        <dbReference type="EMBL" id="GBN85114.1"/>
    </source>
</evidence>
<reference evidence="2 3" key="1">
    <citation type="journal article" date="2019" name="Sci. Rep.">
        <title>Orb-weaving spider Araneus ventricosus genome elucidates the spidroin gene catalogue.</title>
        <authorList>
            <person name="Kono N."/>
            <person name="Nakamura H."/>
            <person name="Ohtoshi R."/>
            <person name="Moran D.A.P."/>
            <person name="Shinohara A."/>
            <person name="Yoshida Y."/>
            <person name="Fujiwara M."/>
            <person name="Mori M."/>
            <person name="Tomita M."/>
            <person name="Arakawa K."/>
        </authorList>
    </citation>
    <scope>NUCLEOTIDE SEQUENCE [LARGE SCALE GENOMIC DNA]</scope>
</reference>